<evidence type="ECO:0000313" key="4">
    <source>
        <dbReference type="Proteomes" id="UP001596380"/>
    </source>
</evidence>
<gene>
    <name evidence="3" type="ORF">ACFQKB_34975</name>
</gene>
<evidence type="ECO:0008006" key="5">
    <source>
        <dbReference type="Google" id="ProtNLM"/>
    </source>
</evidence>
<feature type="transmembrane region" description="Helical" evidence="2">
    <location>
        <begin position="79"/>
        <end position="101"/>
    </location>
</feature>
<evidence type="ECO:0000313" key="3">
    <source>
        <dbReference type="EMBL" id="MFC6885005.1"/>
    </source>
</evidence>
<comment type="caution">
    <text evidence="3">The sequence shown here is derived from an EMBL/GenBank/DDBJ whole genome shotgun (WGS) entry which is preliminary data.</text>
</comment>
<keyword evidence="2" id="KW-0812">Transmembrane</keyword>
<sequence length="103" mass="11409">MTEEGPITMELALSELRRGFDVRLANLEGQLALLFQRNELSERQLDAQTRQIGELEDRVGAIQREQVTRGHLDSRFRHTVALLSLIAASASVAVALLAAVLSR</sequence>
<organism evidence="3 4">
    <name type="scientific">Actinomadura yumaensis</name>
    <dbReference type="NCBI Taxonomy" id="111807"/>
    <lineage>
        <taxon>Bacteria</taxon>
        <taxon>Bacillati</taxon>
        <taxon>Actinomycetota</taxon>
        <taxon>Actinomycetes</taxon>
        <taxon>Streptosporangiales</taxon>
        <taxon>Thermomonosporaceae</taxon>
        <taxon>Actinomadura</taxon>
    </lineage>
</organism>
<keyword evidence="4" id="KW-1185">Reference proteome</keyword>
<keyword evidence="1" id="KW-0175">Coiled coil</keyword>
<keyword evidence="2" id="KW-0472">Membrane</keyword>
<protein>
    <recommendedName>
        <fullName evidence="5">DUF1640 domain-containing protein</fullName>
    </recommendedName>
</protein>
<reference evidence="4" key="1">
    <citation type="journal article" date="2019" name="Int. J. Syst. Evol. Microbiol.">
        <title>The Global Catalogue of Microorganisms (GCM) 10K type strain sequencing project: providing services to taxonomists for standard genome sequencing and annotation.</title>
        <authorList>
            <consortium name="The Broad Institute Genomics Platform"/>
            <consortium name="The Broad Institute Genome Sequencing Center for Infectious Disease"/>
            <person name="Wu L."/>
            <person name="Ma J."/>
        </authorList>
    </citation>
    <scope>NUCLEOTIDE SEQUENCE [LARGE SCALE GENOMIC DNA]</scope>
    <source>
        <strain evidence="4">JCM 3369</strain>
    </source>
</reference>
<dbReference type="Proteomes" id="UP001596380">
    <property type="component" value="Unassembled WGS sequence"/>
</dbReference>
<dbReference type="RefSeq" id="WP_160823393.1">
    <property type="nucleotide sequence ID" value="NZ_JBHSXS010000033.1"/>
</dbReference>
<accession>A0ABW2CXI0</accession>
<name>A0ABW2CXI0_9ACTN</name>
<feature type="coiled-coil region" evidence="1">
    <location>
        <begin position="24"/>
        <end position="65"/>
    </location>
</feature>
<keyword evidence="2" id="KW-1133">Transmembrane helix</keyword>
<proteinExistence type="predicted"/>
<evidence type="ECO:0000256" key="1">
    <source>
        <dbReference type="SAM" id="Coils"/>
    </source>
</evidence>
<evidence type="ECO:0000256" key="2">
    <source>
        <dbReference type="SAM" id="Phobius"/>
    </source>
</evidence>
<dbReference type="EMBL" id="JBHSXS010000033">
    <property type="protein sequence ID" value="MFC6885005.1"/>
    <property type="molecule type" value="Genomic_DNA"/>
</dbReference>